<dbReference type="EMBL" id="SLUK01000006">
    <property type="protein sequence ID" value="TCL43179.1"/>
    <property type="molecule type" value="Genomic_DNA"/>
</dbReference>
<evidence type="ECO:0000256" key="3">
    <source>
        <dbReference type="ARBA" id="ARBA00022448"/>
    </source>
</evidence>
<keyword evidence="4" id="KW-1003">Cell membrane</keyword>
<comment type="catalytic activity">
    <reaction evidence="12">
        <text>L-proline(in) + Na(+)(in) = L-proline(out) + Na(+)(out)</text>
        <dbReference type="Rhea" id="RHEA:28967"/>
        <dbReference type="ChEBI" id="CHEBI:29101"/>
        <dbReference type="ChEBI" id="CHEBI:60039"/>
    </reaction>
</comment>
<feature type="transmembrane region" description="Helical" evidence="14">
    <location>
        <begin position="120"/>
        <end position="138"/>
    </location>
</feature>
<reference evidence="15 16" key="1">
    <citation type="submission" date="2019-03" db="EMBL/GenBank/DDBJ databases">
        <title>Genomic Encyclopedia of Type Strains, Phase IV (KMG-IV): sequencing the most valuable type-strain genomes for metagenomic binning, comparative biology and taxonomic classification.</title>
        <authorList>
            <person name="Goeker M."/>
        </authorList>
    </citation>
    <scope>NUCLEOTIDE SEQUENCE [LARGE SCALE GENOMIC DNA]</scope>
    <source>
        <strain evidence="15 16">DSM 100433</strain>
    </source>
</reference>
<dbReference type="Proteomes" id="UP000294682">
    <property type="component" value="Unassembled WGS sequence"/>
</dbReference>
<evidence type="ECO:0000256" key="6">
    <source>
        <dbReference type="ARBA" id="ARBA00022847"/>
    </source>
</evidence>
<keyword evidence="6" id="KW-0769">Symport</keyword>
<feature type="transmembrane region" description="Helical" evidence="14">
    <location>
        <begin position="42"/>
        <end position="63"/>
    </location>
</feature>
<dbReference type="InterPro" id="IPR001734">
    <property type="entry name" value="Na/solute_symporter"/>
</dbReference>
<accession>A0A9X8UIX6</accession>
<dbReference type="AlphaFoldDB" id="A0A9X8UIX6"/>
<keyword evidence="7 14" id="KW-1133">Transmembrane helix</keyword>
<feature type="transmembrane region" description="Helical" evidence="14">
    <location>
        <begin position="454"/>
        <end position="473"/>
    </location>
</feature>
<keyword evidence="10 14" id="KW-0472">Membrane</keyword>
<feature type="transmembrane region" description="Helical" evidence="14">
    <location>
        <begin position="184"/>
        <end position="202"/>
    </location>
</feature>
<feature type="transmembrane region" description="Helical" evidence="14">
    <location>
        <begin position="368"/>
        <end position="390"/>
    </location>
</feature>
<comment type="subcellular location">
    <subcellularLocation>
        <location evidence="1">Cell membrane</location>
        <topology evidence="1">Multi-pass membrane protein</topology>
    </subcellularLocation>
</comment>
<dbReference type="Gene3D" id="1.20.1730.10">
    <property type="entry name" value="Sodium/glucose cotransporter"/>
    <property type="match status" value="1"/>
</dbReference>
<feature type="transmembrane region" description="Helical" evidence="14">
    <location>
        <begin position="150"/>
        <end position="172"/>
    </location>
</feature>
<dbReference type="PANTHER" id="PTHR48086">
    <property type="entry name" value="SODIUM/PROLINE SYMPORTER-RELATED"/>
    <property type="match status" value="1"/>
</dbReference>
<feature type="transmembrane region" description="Helical" evidence="14">
    <location>
        <begin position="6"/>
        <end position="22"/>
    </location>
</feature>
<dbReference type="GO" id="GO:0005886">
    <property type="term" value="C:plasma membrane"/>
    <property type="evidence" value="ECO:0007669"/>
    <property type="project" value="UniProtKB-SubCell"/>
</dbReference>
<evidence type="ECO:0000256" key="2">
    <source>
        <dbReference type="ARBA" id="ARBA00006434"/>
    </source>
</evidence>
<evidence type="ECO:0000256" key="10">
    <source>
        <dbReference type="ARBA" id="ARBA00023136"/>
    </source>
</evidence>
<evidence type="ECO:0000256" key="13">
    <source>
        <dbReference type="RuleBase" id="RU362091"/>
    </source>
</evidence>
<evidence type="ECO:0000256" key="14">
    <source>
        <dbReference type="SAM" id="Phobius"/>
    </source>
</evidence>
<keyword evidence="11" id="KW-0739">Sodium transport</keyword>
<evidence type="ECO:0000313" key="15">
    <source>
        <dbReference type="EMBL" id="TCL43179.1"/>
    </source>
</evidence>
<feature type="transmembrane region" description="Helical" evidence="14">
    <location>
        <begin position="402"/>
        <end position="420"/>
    </location>
</feature>
<dbReference type="InterPro" id="IPR038377">
    <property type="entry name" value="Na/Glc_symporter_sf"/>
</dbReference>
<dbReference type="Pfam" id="PF00474">
    <property type="entry name" value="SSF"/>
    <property type="match status" value="1"/>
</dbReference>
<evidence type="ECO:0000313" key="16">
    <source>
        <dbReference type="Proteomes" id="UP000294682"/>
    </source>
</evidence>
<evidence type="ECO:0000256" key="1">
    <source>
        <dbReference type="ARBA" id="ARBA00004651"/>
    </source>
</evidence>
<keyword evidence="8" id="KW-0915">Sodium</keyword>
<feature type="transmembrane region" description="Helical" evidence="14">
    <location>
        <begin position="69"/>
        <end position="92"/>
    </location>
</feature>
<protein>
    <submittedName>
        <fullName evidence="15">SSS family solute:Na+ symporter</fullName>
    </submittedName>
</protein>
<dbReference type="RefSeq" id="WP_132084561.1">
    <property type="nucleotide sequence ID" value="NZ_SLUK01000006.1"/>
</dbReference>
<comment type="caution">
    <text evidence="15">The sequence shown here is derived from an EMBL/GenBank/DDBJ whole genome shotgun (WGS) entry which is preliminary data.</text>
</comment>
<keyword evidence="3" id="KW-0813">Transport</keyword>
<sequence length="505" mass="53719">MLEKVVILILFFALTVGIGVYCRKHAASVGDFVLGGRNVGAWVTAFAYGTSYFSAVVFIGYAGQFGWSFGVSATWIGIGNALIGSLLAWVLLGRRTRIMTKHYESATMPDFFAKRYESSALKVVASVIIFIFLVPYSASVYKGLSGLFSMAFGIDFTWCILGMALLTGIYVIVGGYMAAALNDLVQGIIMLGGIVAVVLAILNTQGGFIAAIEKLSGIPCESAPALSGAYASFFGPDPVGLLGVVILTSLGTWGLPQMVHKFYTIKNEKAIKAGTVISTLFALVIAGGSYFMGAFGRLFYAAPDGKVQYDSIVPTMLAESLPDILIGVVIILVLSASMSTLSSLVIASSSTFTLDFLKGFLLKDLRQSAQVGVIKFLCGFFILLSVLIALNPNSLITTLMSLSWGALAGSFLGPFLYGLFWRGTTRLSVWASFATGIGINVLNLVHPFTAPTTAGAISIVASLIVVPLVSLITPRLPREHVDHAFSCYDEKVAVSHKLALEEVSE</sequence>
<gene>
    <name evidence="15" type="ORF">EDD78_10638</name>
</gene>
<feature type="transmembrane region" description="Helical" evidence="14">
    <location>
        <begin position="324"/>
        <end position="347"/>
    </location>
</feature>
<proteinExistence type="inferred from homology"/>
<feature type="transmembrane region" description="Helical" evidence="14">
    <location>
        <begin position="427"/>
        <end position="448"/>
    </location>
</feature>
<dbReference type="GO" id="GO:0006814">
    <property type="term" value="P:sodium ion transport"/>
    <property type="evidence" value="ECO:0007669"/>
    <property type="project" value="UniProtKB-KW"/>
</dbReference>
<evidence type="ECO:0000256" key="11">
    <source>
        <dbReference type="ARBA" id="ARBA00023201"/>
    </source>
</evidence>
<comment type="similarity">
    <text evidence="2 13">Belongs to the sodium:solute symporter (SSF) (TC 2.A.21) family.</text>
</comment>
<dbReference type="PANTHER" id="PTHR48086:SF3">
    <property type="entry name" value="SODIUM_PROLINE SYMPORTER"/>
    <property type="match status" value="1"/>
</dbReference>
<dbReference type="PROSITE" id="PS50283">
    <property type="entry name" value="NA_SOLUT_SYMP_3"/>
    <property type="match status" value="1"/>
</dbReference>
<evidence type="ECO:0000256" key="4">
    <source>
        <dbReference type="ARBA" id="ARBA00022475"/>
    </source>
</evidence>
<dbReference type="GO" id="GO:0015293">
    <property type="term" value="F:symporter activity"/>
    <property type="evidence" value="ECO:0007669"/>
    <property type="project" value="UniProtKB-KW"/>
</dbReference>
<keyword evidence="16" id="KW-1185">Reference proteome</keyword>
<feature type="transmembrane region" description="Helical" evidence="14">
    <location>
        <begin position="238"/>
        <end position="255"/>
    </location>
</feature>
<keyword evidence="5 14" id="KW-0812">Transmembrane</keyword>
<evidence type="ECO:0000256" key="8">
    <source>
        <dbReference type="ARBA" id="ARBA00023053"/>
    </source>
</evidence>
<feature type="transmembrane region" description="Helical" evidence="14">
    <location>
        <begin position="276"/>
        <end position="300"/>
    </location>
</feature>
<evidence type="ECO:0000256" key="7">
    <source>
        <dbReference type="ARBA" id="ARBA00022989"/>
    </source>
</evidence>
<organism evidence="15 16">
    <name type="scientific">Harryflintia acetispora</name>
    <dbReference type="NCBI Taxonomy" id="1849041"/>
    <lineage>
        <taxon>Bacteria</taxon>
        <taxon>Bacillati</taxon>
        <taxon>Bacillota</taxon>
        <taxon>Clostridia</taxon>
        <taxon>Eubacteriales</taxon>
        <taxon>Oscillospiraceae</taxon>
        <taxon>Harryflintia</taxon>
    </lineage>
</organism>
<keyword evidence="9" id="KW-0406">Ion transport</keyword>
<evidence type="ECO:0000256" key="5">
    <source>
        <dbReference type="ARBA" id="ARBA00022692"/>
    </source>
</evidence>
<name>A0A9X8UIX6_9FIRM</name>
<evidence type="ECO:0000256" key="9">
    <source>
        <dbReference type="ARBA" id="ARBA00023065"/>
    </source>
</evidence>
<evidence type="ECO:0000256" key="12">
    <source>
        <dbReference type="ARBA" id="ARBA00033708"/>
    </source>
</evidence>
<dbReference type="InterPro" id="IPR050277">
    <property type="entry name" value="Sodium:Solute_Symporter"/>
</dbReference>